<dbReference type="InterPro" id="IPR050455">
    <property type="entry name" value="Tpx_Peroxidase_subfamily"/>
</dbReference>
<dbReference type="GO" id="GO:0004601">
    <property type="term" value="F:peroxidase activity"/>
    <property type="evidence" value="ECO:0007669"/>
    <property type="project" value="UniProtKB-KW"/>
</dbReference>
<evidence type="ECO:0000259" key="5">
    <source>
        <dbReference type="PROSITE" id="PS51352"/>
    </source>
</evidence>
<dbReference type="Proteomes" id="UP000232230">
    <property type="component" value="Chromosome"/>
</dbReference>
<dbReference type="InterPro" id="IPR036249">
    <property type="entry name" value="Thioredoxin-like_sf"/>
</dbReference>
<dbReference type="PANTHER" id="PTHR43110:SF1">
    <property type="entry name" value="THIOL PEROXIDASE"/>
    <property type="match status" value="1"/>
</dbReference>
<keyword evidence="2" id="KW-0049">Antioxidant</keyword>
<organism evidence="6 7">
    <name type="scientific">Williamsoniiplasma somnilux</name>
    <dbReference type="NCBI Taxonomy" id="215578"/>
    <lineage>
        <taxon>Bacteria</taxon>
        <taxon>Bacillati</taxon>
        <taxon>Mycoplasmatota</taxon>
        <taxon>Mollicutes</taxon>
        <taxon>Entomoplasmatales</taxon>
        <taxon>Williamsoniiplasma</taxon>
    </lineage>
</organism>
<dbReference type="KEGG" id="esx:ESOMN_v1c00150"/>
<dbReference type="InterPro" id="IPR013740">
    <property type="entry name" value="Redoxin"/>
</dbReference>
<accession>A0A2K8P075</accession>
<sequence>MNKTLKDNVYDLITKDYLKLGDVLPNFRAMDEGLNTVELKDINKKYKLISSVPSVDTSICILQTEKFNNIIGNDYNNLQLITISRDLPFALKKACASFKTKNHLLWSDANYRDYGRQTGFEIDFIKLLARAVIVLDENNKIIYEQIVNPPAGDEPNYNDVIKFLNTLK</sequence>
<proteinExistence type="predicted"/>
<keyword evidence="1 6" id="KW-0560">Oxidoreductase</keyword>
<evidence type="ECO:0000256" key="3">
    <source>
        <dbReference type="ARBA" id="ARBA00023157"/>
    </source>
</evidence>
<evidence type="ECO:0000256" key="1">
    <source>
        <dbReference type="ARBA" id="ARBA00022559"/>
    </source>
</evidence>
<evidence type="ECO:0000313" key="7">
    <source>
        <dbReference type="Proteomes" id="UP000232230"/>
    </source>
</evidence>
<keyword evidence="3" id="KW-1015">Disulfide bond</keyword>
<evidence type="ECO:0000256" key="2">
    <source>
        <dbReference type="ARBA" id="ARBA00022862"/>
    </source>
</evidence>
<keyword evidence="1 6" id="KW-0575">Peroxidase</keyword>
<dbReference type="Pfam" id="PF08534">
    <property type="entry name" value="Redoxin"/>
    <property type="match status" value="1"/>
</dbReference>
<evidence type="ECO:0000313" key="6">
    <source>
        <dbReference type="EMBL" id="ATZ18401.1"/>
    </source>
</evidence>
<reference evidence="6 7" key="1">
    <citation type="submission" date="2017-11" db="EMBL/GenBank/DDBJ databases">
        <title>Genome sequence of Entomoplasma somnilux PYAN-1 (ATCC 49194).</title>
        <authorList>
            <person name="Lo W.-S."/>
            <person name="Gasparich G.E."/>
            <person name="Kuo C.-H."/>
        </authorList>
    </citation>
    <scope>NUCLEOTIDE SEQUENCE [LARGE SCALE GENOMIC DNA]</scope>
    <source>
        <strain evidence="6 7">PYAN-1</strain>
    </source>
</reference>
<keyword evidence="4" id="KW-0676">Redox-active center</keyword>
<evidence type="ECO:0000256" key="4">
    <source>
        <dbReference type="ARBA" id="ARBA00023284"/>
    </source>
</evidence>
<dbReference type="Gene3D" id="3.40.30.10">
    <property type="entry name" value="Glutaredoxin"/>
    <property type="match status" value="1"/>
</dbReference>
<dbReference type="RefSeq" id="WP_024863638.1">
    <property type="nucleotide sequence ID" value="NZ_CP024965.1"/>
</dbReference>
<keyword evidence="7" id="KW-1185">Reference proteome</keyword>
<dbReference type="AlphaFoldDB" id="A0A2K8P075"/>
<gene>
    <name evidence="6" type="primary">tpx</name>
    <name evidence="6" type="ORF">ESOMN_v1c00150</name>
</gene>
<name>A0A2K8P075_9MOLU</name>
<dbReference type="EMBL" id="CP024965">
    <property type="protein sequence ID" value="ATZ18401.1"/>
    <property type="molecule type" value="Genomic_DNA"/>
</dbReference>
<dbReference type="PROSITE" id="PS51352">
    <property type="entry name" value="THIOREDOXIN_2"/>
    <property type="match status" value="1"/>
</dbReference>
<dbReference type="InterPro" id="IPR013766">
    <property type="entry name" value="Thioredoxin_domain"/>
</dbReference>
<feature type="domain" description="Thioredoxin" evidence="5">
    <location>
        <begin position="18"/>
        <end position="168"/>
    </location>
</feature>
<protein>
    <submittedName>
        <fullName evidence="6">Thiol peroxidase, atypical 2-Cys peroxiredoxin</fullName>
    </submittedName>
</protein>
<dbReference type="SUPFAM" id="SSF52833">
    <property type="entry name" value="Thioredoxin-like"/>
    <property type="match status" value="1"/>
</dbReference>
<dbReference type="PANTHER" id="PTHR43110">
    <property type="entry name" value="THIOL PEROXIDASE"/>
    <property type="match status" value="1"/>
</dbReference>